<dbReference type="InterPro" id="IPR012677">
    <property type="entry name" value="Nucleotide-bd_a/b_plait_sf"/>
</dbReference>
<dbReference type="Pfam" id="PF00076">
    <property type="entry name" value="RRM_1"/>
    <property type="match status" value="1"/>
</dbReference>
<feature type="compositionally biased region" description="Polar residues" evidence="5">
    <location>
        <begin position="132"/>
        <end position="145"/>
    </location>
</feature>
<dbReference type="Gene3D" id="1.25.10.10">
    <property type="entry name" value="Leucine-rich Repeat Variant"/>
    <property type="match status" value="1"/>
</dbReference>
<evidence type="ECO:0000256" key="4">
    <source>
        <dbReference type="PROSITE-ProRule" id="PRU00317"/>
    </source>
</evidence>
<keyword evidence="9" id="KW-1185">Reference proteome</keyword>
<dbReference type="OrthoDB" id="2017782at2759"/>
<evidence type="ECO:0000259" key="6">
    <source>
        <dbReference type="PROSITE" id="PS50102"/>
    </source>
</evidence>
<feature type="region of interest" description="Disordered" evidence="5">
    <location>
        <begin position="247"/>
        <end position="269"/>
    </location>
</feature>
<evidence type="ECO:0000259" key="7">
    <source>
        <dbReference type="PROSITE" id="PS50303"/>
    </source>
</evidence>
<dbReference type="AlphaFoldDB" id="A0A6A6PNI2"/>
<dbReference type="PANTHER" id="PTHR47093:SF1">
    <property type="entry name" value="PROTEIN JSN1-RELATED"/>
    <property type="match status" value="1"/>
</dbReference>
<feature type="compositionally biased region" description="Polar residues" evidence="5">
    <location>
        <begin position="974"/>
        <end position="983"/>
    </location>
</feature>
<gene>
    <name evidence="8" type="ORF">BDY17DRAFT_301191</name>
</gene>
<dbReference type="Proteomes" id="UP000799767">
    <property type="component" value="Unassembled WGS sequence"/>
</dbReference>
<dbReference type="InterPro" id="IPR052645">
    <property type="entry name" value="Pumilio_domain_protein"/>
</dbReference>
<feature type="compositionally biased region" description="Polar residues" evidence="5">
    <location>
        <begin position="247"/>
        <end position="258"/>
    </location>
</feature>
<dbReference type="RefSeq" id="XP_033587926.1">
    <property type="nucleotide sequence ID" value="XM_033734199.1"/>
</dbReference>
<feature type="region of interest" description="Disordered" evidence="5">
    <location>
        <begin position="959"/>
        <end position="1035"/>
    </location>
</feature>
<keyword evidence="1" id="KW-0677">Repeat</keyword>
<dbReference type="SMART" id="SM00360">
    <property type="entry name" value="RRM"/>
    <property type="match status" value="1"/>
</dbReference>
<dbReference type="FunFam" id="1.25.10.10:FF:000167">
    <property type="entry name" value="RNA binding protein Jsn1"/>
    <property type="match status" value="1"/>
</dbReference>
<dbReference type="Pfam" id="PF00806">
    <property type="entry name" value="PUF"/>
    <property type="match status" value="3"/>
</dbReference>
<accession>A0A6A6PNI2</accession>
<dbReference type="SUPFAM" id="SSF48371">
    <property type="entry name" value="ARM repeat"/>
    <property type="match status" value="1"/>
</dbReference>
<dbReference type="PROSITE" id="PS50303">
    <property type="entry name" value="PUM_HD"/>
    <property type="match status" value="1"/>
</dbReference>
<dbReference type="PANTHER" id="PTHR47093">
    <property type="entry name" value="PROTEIN JSN1-RELATED"/>
    <property type="match status" value="1"/>
</dbReference>
<dbReference type="GO" id="GO:0000288">
    <property type="term" value="P:nuclear-transcribed mRNA catabolic process, deadenylation-dependent decay"/>
    <property type="evidence" value="ECO:0007669"/>
    <property type="project" value="TreeGrafter"/>
</dbReference>
<dbReference type="EMBL" id="MU001638">
    <property type="protein sequence ID" value="KAF2481356.1"/>
    <property type="molecule type" value="Genomic_DNA"/>
</dbReference>
<feature type="repeat" description="Pumilio" evidence="4">
    <location>
        <begin position="673"/>
        <end position="709"/>
    </location>
</feature>
<feature type="region of interest" description="Disordered" evidence="5">
    <location>
        <begin position="90"/>
        <end position="179"/>
    </location>
</feature>
<feature type="compositionally biased region" description="Polar residues" evidence="5">
    <location>
        <begin position="1006"/>
        <end position="1035"/>
    </location>
</feature>
<dbReference type="PROSITE" id="PS50102">
    <property type="entry name" value="RRM"/>
    <property type="match status" value="1"/>
</dbReference>
<dbReference type="GO" id="GO:0003723">
    <property type="term" value="F:RNA binding"/>
    <property type="evidence" value="ECO:0007669"/>
    <property type="project" value="UniProtKB-UniRule"/>
</dbReference>
<evidence type="ECO:0000313" key="8">
    <source>
        <dbReference type="EMBL" id="KAF2481356.1"/>
    </source>
</evidence>
<evidence type="ECO:0000256" key="2">
    <source>
        <dbReference type="ARBA" id="ARBA00024893"/>
    </source>
</evidence>
<protein>
    <recommendedName>
        <fullName evidence="10">Armadillo-type protein</fullName>
    </recommendedName>
</protein>
<name>A0A6A6PNI2_9PEZI</name>
<evidence type="ECO:0000256" key="3">
    <source>
        <dbReference type="PROSITE-ProRule" id="PRU00176"/>
    </source>
</evidence>
<feature type="domain" description="PUM-HD" evidence="7">
    <location>
        <begin position="612"/>
        <end position="962"/>
    </location>
</feature>
<feature type="compositionally biased region" description="Low complexity" evidence="5">
    <location>
        <begin position="159"/>
        <end position="175"/>
    </location>
</feature>
<evidence type="ECO:0008006" key="10">
    <source>
        <dbReference type="Google" id="ProtNLM"/>
    </source>
</evidence>
<sequence>MAPTTRPDYKINLDGLGTLNIGKTTSANTSGANSPIDAPAGSGLKYAFGGSFGSHNGAQAGPARAGTGSPSKEYGSRLFPKRAREIQAQEGLSPQVWGPPPTGSGHSTPLRETIPESPGSDSFPDFDATDATAGSGSNLLASNSTRRARAGTVPSRFPLTGSLNGSTSSLLSTSNRVTPTSSPFQSNALLHDQQATAGASAFSQAALLSRLRAGSMPQRNGLLGGGISPFGSSVFSSNWLAGRERGSTLQSIRSSDGPSSPRLDSSPAENAVKTLDYLGLVDTPQSNLEMLLNQQQSGPTIADLAALNAYNRNTANRFRSYSVNAKEKYADGDDDDLDQYDTPSQLYSGQLTPSAESAAAQAAAIHEAVRQHNLEVQAFANFASANRPRARTAGVLDSPSSRVLRNYLPTPSRLENSITAADLQSNDGSDMAGLTNAMSAMQMNPNAAFDAGLDSGLEAPTRSLWLGNVPSSATVSSLNMVFGQFGPIEFARILTHKSCGFVNFENVHSAIAAKAQLNGKELFPGCGAVRIGYAKEQSASNTPGATGGYTSPSPDPFVSKARNEGILTGGAAQSAGNINAETEAAALTSPNLLELKEELLSIVQQFGATGEDQQRISSNLETAMSFHGYALEVPPIPEPSHNRVHDAPRLREIRKRIDNNSCSPMEIENIAMEMIPEIAELASDYLGNTVVQKLFEHCSEETKEAMLMEIGPHLAEIGVHKNGTWAAQKIIDVAHTQTQMQTIVDALRPHAVNLFLDQYGNYVMQCCLRFQSPLNNFIFETMINRLWDVAQGRFGARAMRACLESHFATNDQKRLMAAVIALHSVQLATNSNGALLLTWFLDTCTFPRRRSVLAPRLIPHLVHLCTHKVAYLTVLKIINQRNEPEARDTILKALFFDEQTLNDIINDQACGATLIFKVLTTPFLDDSLRPECVEAVRSALLRMKAQPGQGYKRLMDEVGLSTRHGGGGTPVNDGRSNSKTRQANGHLAHLDGGVPNGFARPPYSGLTPQQQPAGGFQRNPSVDSSNTYDPFTNGLVTPQYTHSPALSNAGISPQQVQYQQALLAAQAQAQSQMQQQRAPPFYGSPMAPPPQANVNGMPYGAASPGGPPAPHGGQMLDPYRQSMGGIAPGMGMGMNMSPAAAAAYQQGAFVGNHGGMMGGGVGGYPAPPQFPMGYYQQGQMAGQGRRGRVSLMFS</sequence>
<dbReference type="GeneID" id="54475201"/>
<evidence type="ECO:0000256" key="1">
    <source>
        <dbReference type="ARBA" id="ARBA00022737"/>
    </source>
</evidence>
<dbReference type="InterPro" id="IPR016024">
    <property type="entry name" value="ARM-type_fold"/>
</dbReference>
<feature type="repeat" description="Pumilio" evidence="4">
    <location>
        <begin position="746"/>
        <end position="784"/>
    </location>
</feature>
<dbReference type="SMART" id="SM00025">
    <property type="entry name" value="Pumilio"/>
    <property type="match status" value="6"/>
</dbReference>
<dbReference type="InterPro" id="IPR011989">
    <property type="entry name" value="ARM-like"/>
</dbReference>
<dbReference type="PROSITE" id="PS50302">
    <property type="entry name" value="PUM"/>
    <property type="match status" value="2"/>
</dbReference>
<proteinExistence type="predicted"/>
<dbReference type="InterPro" id="IPR033133">
    <property type="entry name" value="PUM-HD"/>
</dbReference>
<organism evidence="8 9">
    <name type="scientific">Neohortaea acidophila</name>
    <dbReference type="NCBI Taxonomy" id="245834"/>
    <lineage>
        <taxon>Eukaryota</taxon>
        <taxon>Fungi</taxon>
        <taxon>Dikarya</taxon>
        <taxon>Ascomycota</taxon>
        <taxon>Pezizomycotina</taxon>
        <taxon>Dothideomycetes</taxon>
        <taxon>Dothideomycetidae</taxon>
        <taxon>Mycosphaerellales</taxon>
        <taxon>Teratosphaeriaceae</taxon>
        <taxon>Neohortaea</taxon>
    </lineage>
</organism>
<reference evidence="8" key="1">
    <citation type="journal article" date="2020" name="Stud. Mycol.">
        <title>101 Dothideomycetes genomes: a test case for predicting lifestyles and emergence of pathogens.</title>
        <authorList>
            <person name="Haridas S."/>
            <person name="Albert R."/>
            <person name="Binder M."/>
            <person name="Bloem J."/>
            <person name="Labutti K."/>
            <person name="Salamov A."/>
            <person name="Andreopoulos B."/>
            <person name="Baker S."/>
            <person name="Barry K."/>
            <person name="Bills G."/>
            <person name="Bluhm B."/>
            <person name="Cannon C."/>
            <person name="Castanera R."/>
            <person name="Culley D."/>
            <person name="Daum C."/>
            <person name="Ezra D."/>
            <person name="Gonzalez J."/>
            <person name="Henrissat B."/>
            <person name="Kuo A."/>
            <person name="Liang C."/>
            <person name="Lipzen A."/>
            <person name="Lutzoni F."/>
            <person name="Magnuson J."/>
            <person name="Mondo S."/>
            <person name="Nolan M."/>
            <person name="Ohm R."/>
            <person name="Pangilinan J."/>
            <person name="Park H.-J."/>
            <person name="Ramirez L."/>
            <person name="Alfaro M."/>
            <person name="Sun H."/>
            <person name="Tritt A."/>
            <person name="Yoshinaga Y."/>
            <person name="Zwiers L.-H."/>
            <person name="Turgeon B."/>
            <person name="Goodwin S."/>
            <person name="Spatafora J."/>
            <person name="Crous P."/>
            <person name="Grigoriev I."/>
        </authorList>
    </citation>
    <scope>NUCLEOTIDE SEQUENCE</scope>
    <source>
        <strain evidence="8">CBS 113389</strain>
    </source>
</reference>
<feature type="domain" description="RRM" evidence="6">
    <location>
        <begin position="462"/>
        <end position="536"/>
    </location>
</feature>
<dbReference type="Gene3D" id="3.30.70.330">
    <property type="match status" value="1"/>
</dbReference>
<keyword evidence="3" id="KW-0694">RNA-binding</keyword>
<dbReference type="InterPro" id="IPR035979">
    <property type="entry name" value="RBD_domain_sf"/>
</dbReference>
<evidence type="ECO:0000313" key="9">
    <source>
        <dbReference type="Proteomes" id="UP000799767"/>
    </source>
</evidence>
<dbReference type="SUPFAM" id="SSF54928">
    <property type="entry name" value="RNA-binding domain, RBD"/>
    <property type="match status" value="1"/>
</dbReference>
<comment type="function">
    <text evidence="2">RNA-binding nucleolar protein required for pre-rRNA processing. Involved in production of 18S rRNA and assembly of small ribosomal subunit.</text>
</comment>
<dbReference type="InterPro" id="IPR000504">
    <property type="entry name" value="RRM_dom"/>
</dbReference>
<evidence type="ECO:0000256" key="5">
    <source>
        <dbReference type="SAM" id="MobiDB-lite"/>
    </source>
</evidence>
<dbReference type="InterPro" id="IPR001313">
    <property type="entry name" value="Pumilio_RNA-bd_rpt"/>
</dbReference>